<dbReference type="Proteomes" id="UP000734854">
    <property type="component" value="Unassembled WGS sequence"/>
</dbReference>
<organism evidence="8 9">
    <name type="scientific">Zingiber officinale</name>
    <name type="common">Ginger</name>
    <name type="synonym">Amomum zingiber</name>
    <dbReference type="NCBI Taxonomy" id="94328"/>
    <lineage>
        <taxon>Eukaryota</taxon>
        <taxon>Viridiplantae</taxon>
        <taxon>Streptophyta</taxon>
        <taxon>Embryophyta</taxon>
        <taxon>Tracheophyta</taxon>
        <taxon>Spermatophyta</taxon>
        <taxon>Magnoliopsida</taxon>
        <taxon>Liliopsida</taxon>
        <taxon>Zingiberales</taxon>
        <taxon>Zingiberaceae</taxon>
        <taxon>Zingiber</taxon>
    </lineage>
</organism>
<dbReference type="GO" id="GO:0003700">
    <property type="term" value="F:DNA-binding transcription factor activity"/>
    <property type="evidence" value="ECO:0007669"/>
    <property type="project" value="InterPro"/>
</dbReference>
<dbReference type="PANTHER" id="PTHR31194:SF202">
    <property type="entry name" value="ETHYLENE-RESPONSIVE TRANSCRIPTION FACTOR ERF070"/>
    <property type="match status" value="1"/>
</dbReference>
<evidence type="ECO:0000256" key="4">
    <source>
        <dbReference type="ARBA" id="ARBA00023163"/>
    </source>
</evidence>
<feature type="region of interest" description="Disordered" evidence="6">
    <location>
        <begin position="206"/>
        <end position="242"/>
    </location>
</feature>
<evidence type="ECO:0000256" key="5">
    <source>
        <dbReference type="ARBA" id="ARBA00023242"/>
    </source>
</evidence>
<dbReference type="PROSITE" id="PS51032">
    <property type="entry name" value="AP2_ERF"/>
    <property type="match status" value="1"/>
</dbReference>
<sequence length="300" mass="32756">MAAIPHLIGKPREEAAERKPKKKRHRPSHSDLSVRRIRVVFDDPDATESSEDEGIPHKRKRGICEFREVVPSSFPAGLPPESGGRKRKPPAKTPPKAKVKSSGGEFSGRFKGVRQRPWGRWAAEIRHPSRGRIWLGTFDTAEAASAAYEAAALSFKAEENQSSTATTLPFPVKKKHSVSGSSSSGTATLRFRIKENLSVTTSSASIDVPIKEPPSPSSVLEVFSSDSRSSAEAAAEPEGEEESFADLFNALPLEADLAFEPDDLLFSDHLESQLPLDDITGAEDTPITDSEIARWLDFDL</sequence>
<feature type="compositionally biased region" description="Basic residues" evidence="6">
    <location>
        <begin position="85"/>
        <end position="99"/>
    </location>
</feature>
<feature type="region of interest" description="Disordered" evidence="6">
    <location>
        <begin position="1"/>
        <end position="113"/>
    </location>
</feature>
<keyword evidence="2" id="KW-0805">Transcription regulation</keyword>
<feature type="region of interest" description="Disordered" evidence="6">
    <location>
        <begin position="158"/>
        <end position="185"/>
    </location>
</feature>
<protein>
    <recommendedName>
        <fullName evidence="7">AP2/ERF domain-containing protein</fullName>
    </recommendedName>
</protein>
<feature type="compositionally biased region" description="Acidic residues" evidence="6">
    <location>
        <begin position="42"/>
        <end position="53"/>
    </location>
</feature>
<dbReference type="InterPro" id="IPR050913">
    <property type="entry name" value="AP2/ERF_ERF"/>
</dbReference>
<keyword evidence="4" id="KW-0804">Transcription</keyword>
<dbReference type="PANTHER" id="PTHR31194">
    <property type="entry name" value="SHN SHINE , DNA BINDING / TRANSCRIPTION FACTOR"/>
    <property type="match status" value="1"/>
</dbReference>
<evidence type="ECO:0000256" key="3">
    <source>
        <dbReference type="ARBA" id="ARBA00023125"/>
    </source>
</evidence>
<feature type="domain" description="AP2/ERF" evidence="7">
    <location>
        <begin position="109"/>
        <end position="171"/>
    </location>
</feature>
<proteinExistence type="predicted"/>
<dbReference type="GO" id="GO:0003677">
    <property type="term" value="F:DNA binding"/>
    <property type="evidence" value="ECO:0007669"/>
    <property type="project" value="UniProtKB-KW"/>
</dbReference>
<evidence type="ECO:0000256" key="6">
    <source>
        <dbReference type="SAM" id="MobiDB-lite"/>
    </source>
</evidence>
<reference evidence="8 9" key="1">
    <citation type="submission" date="2020-08" db="EMBL/GenBank/DDBJ databases">
        <title>Plant Genome Project.</title>
        <authorList>
            <person name="Zhang R.-G."/>
        </authorList>
    </citation>
    <scope>NUCLEOTIDE SEQUENCE [LARGE SCALE GENOMIC DNA]</scope>
    <source>
        <tissue evidence="8">Rhizome</tissue>
    </source>
</reference>
<gene>
    <name evidence="8" type="ORF">ZIOFF_066018</name>
</gene>
<dbReference type="GO" id="GO:0005634">
    <property type="term" value="C:nucleus"/>
    <property type="evidence" value="ECO:0007669"/>
    <property type="project" value="UniProtKB-SubCell"/>
</dbReference>
<keyword evidence="3" id="KW-0238">DNA-binding</keyword>
<keyword evidence="9" id="KW-1185">Reference proteome</keyword>
<accession>A0A8J5EY59</accession>
<evidence type="ECO:0000259" key="7">
    <source>
        <dbReference type="PROSITE" id="PS51032"/>
    </source>
</evidence>
<keyword evidence="5" id="KW-0539">Nucleus</keyword>
<evidence type="ECO:0000256" key="2">
    <source>
        <dbReference type="ARBA" id="ARBA00023015"/>
    </source>
</evidence>
<dbReference type="SMART" id="SM00380">
    <property type="entry name" value="AP2"/>
    <property type="match status" value="1"/>
</dbReference>
<dbReference type="EMBL" id="JACMSC010000018">
    <property type="protein sequence ID" value="KAG6476770.1"/>
    <property type="molecule type" value="Genomic_DNA"/>
</dbReference>
<evidence type="ECO:0000256" key="1">
    <source>
        <dbReference type="ARBA" id="ARBA00004123"/>
    </source>
</evidence>
<name>A0A8J5EY59_ZINOF</name>
<dbReference type="InterPro" id="IPR001471">
    <property type="entry name" value="AP2/ERF_dom"/>
</dbReference>
<dbReference type="AlphaFoldDB" id="A0A8J5EY59"/>
<dbReference type="CDD" id="cd00018">
    <property type="entry name" value="AP2"/>
    <property type="match status" value="1"/>
</dbReference>
<comment type="caution">
    <text evidence="8">The sequence shown here is derived from an EMBL/GenBank/DDBJ whole genome shotgun (WGS) entry which is preliminary data.</text>
</comment>
<evidence type="ECO:0000313" key="9">
    <source>
        <dbReference type="Proteomes" id="UP000734854"/>
    </source>
</evidence>
<feature type="compositionally biased region" description="Low complexity" evidence="6">
    <location>
        <begin position="224"/>
        <end position="234"/>
    </location>
</feature>
<evidence type="ECO:0000313" key="8">
    <source>
        <dbReference type="EMBL" id="KAG6476770.1"/>
    </source>
</evidence>
<comment type="subcellular location">
    <subcellularLocation>
        <location evidence="1">Nucleus</location>
    </subcellularLocation>
</comment>
<dbReference type="Pfam" id="PF00847">
    <property type="entry name" value="AP2"/>
    <property type="match status" value="1"/>
</dbReference>